<evidence type="ECO:0000313" key="11">
    <source>
        <dbReference type="Proteomes" id="UP000243525"/>
    </source>
</evidence>
<keyword evidence="11" id="KW-1185">Reference proteome</keyword>
<dbReference type="PANTHER" id="PTHR42732:SF1">
    <property type="entry name" value="BETA-MANNOSIDASE"/>
    <property type="match status" value="1"/>
</dbReference>
<evidence type="ECO:0000256" key="3">
    <source>
        <dbReference type="ARBA" id="ARBA00023295"/>
    </source>
</evidence>
<dbReference type="Gene3D" id="3.20.20.80">
    <property type="entry name" value="Glycosidases"/>
    <property type="match status" value="1"/>
</dbReference>
<dbReference type="InterPro" id="IPR006102">
    <property type="entry name" value="Ig-like_GH2"/>
</dbReference>
<evidence type="ECO:0000259" key="6">
    <source>
        <dbReference type="Pfam" id="PF02836"/>
    </source>
</evidence>
<dbReference type="PRINTS" id="PR00132">
    <property type="entry name" value="GLHYDRLASE2"/>
</dbReference>
<dbReference type="InterPro" id="IPR051913">
    <property type="entry name" value="GH2_Domain-Containing"/>
</dbReference>
<dbReference type="Pfam" id="PF11721">
    <property type="entry name" value="Malectin"/>
    <property type="match status" value="1"/>
</dbReference>
<feature type="domain" description="Glycoside hydrolase family 2 immunoglobulin-like beta-sandwich" evidence="5">
    <location>
        <begin position="220"/>
        <end position="319"/>
    </location>
</feature>
<comment type="similarity">
    <text evidence="1">Belongs to the glycosyl hydrolase 2 family.</text>
</comment>
<dbReference type="Gene3D" id="2.60.40.10">
    <property type="entry name" value="Immunoglobulins"/>
    <property type="match status" value="2"/>
</dbReference>
<dbReference type="AlphaFoldDB" id="A0A2T5C416"/>
<evidence type="ECO:0000259" key="7">
    <source>
        <dbReference type="Pfam" id="PF02837"/>
    </source>
</evidence>
<dbReference type="Gene3D" id="2.60.120.260">
    <property type="entry name" value="Galactose-binding domain-like"/>
    <property type="match status" value="2"/>
</dbReference>
<feature type="domain" description="Glycoside hydrolase family 2 catalytic" evidence="6">
    <location>
        <begin position="332"/>
        <end position="482"/>
    </location>
</feature>
<dbReference type="GO" id="GO:0005975">
    <property type="term" value="P:carbohydrate metabolic process"/>
    <property type="evidence" value="ECO:0007669"/>
    <property type="project" value="InterPro"/>
</dbReference>
<evidence type="ECO:0000256" key="2">
    <source>
        <dbReference type="ARBA" id="ARBA00022801"/>
    </source>
</evidence>
<dbReference type="InterPro" id="IPR036156">
    <property type="entry name" value="Beta-gal/glucu_dom_sf"/>
</dbReference>
<dbReference type="InterPro" id="IPR006103">
    <property type="entry name" value="Glyco_hydro_2_cat"/>
</dbReference>
<organism evidence="10 11">
    <name type="scientific">Mangrovibacterium marinum</name>
    <dbReference type="NCBI Taxonomy" id="1639118"/>
    <lineage>
        <taxon>Bacteria</taxon>
        <taxon>Pseudomonadati</taxon>
        <taxon>Bacteroidota</taxon>
        <taxon>Bacteroidia</taxon>
        <taxon>Marinilabiliales</taxon>
        <taxon>Prolixibacteraceae</taxon>
        <taxon>Mangrovibacterium</taxon>
    </lineage>
</organism>
<evidence type="ECO:0000259" key="5">
    <source>
        <dbReference type="Pfam" id="PF00703"/>
    </source>
</evidence>
<dbReference type="InterPro" id="IPR008979">
    <property type="entry name" value="Galactose-bd-like_sf"/>
</dbReference>
<dbReference type="InterPro" id="IPR006101">
    <property type="entry name" value="Glyco_hydro_2"/>
</dbReference>
<dbReference type="EMBL" id="QAAD01000004">
    <property type="protein sequence ID" value="PTN09554.1"/>
    <property type="molecule type" value="Genomic_DNA"/>
</dbReference>
<dbReference type="SUPFAM" id="SSF49303">
    <property type="entry name" value="beta-Galactosidase/glucuronidase domain"/>
    <property type="match status" value="1"/>
</dbReference>
<dbReference type="CDD" id="cd02795">
    <property type="entry name" value="CBM6-CBM35-CBM36_like"/>
    <property type="match status" value="1"/>
</dbReference>
<dbReference type="OrthoDB" id="9801077at2"/>
<dbReference type="Pfam" id="PF02836">
    <property type="entry name" value="Glyco_hydro_2_C"/>
    <property type="match status" value="1"/>
</dbReference>
<dbReference type="Proteomes" id="UP000243525">
    <property type="component" value="Unassembled WGS sequence"/>
</dbReference>
<dbReference type="Gene3D" id="2.60.120.430">
    <property type="entry name" value="Galactose-binding lectin"/>
    <property type="match status" value="1"/>
</dbReference>
<dbReference type="SUPFAM" id="SSF51445">
    <property type="entry name" value="(Trans)glycosidases"/>
    <property type="match status" value="1"/>
</dbReference>
<accession>A0A2T5C416</accession>
<dbReference type="InterPro" id="IPR017853">
    <property type="entry name" value="GH"/>
</dbReference>
<feature type="signal peptide" evidence="4">
    <location>
        <begin position="1"/>
        <end position="28"/>
    </location>
</feature>
<dbReference type="InterPro" id="IPR013783">
    <property type="entry name" value="Ig-like_fold"/>
</dbReference>
<proteinExistence type="inferred from homology"/>
<gene>
    <name evidence="10" type="ORF">C8N47_10499</name>
</gene>
<protein>
    <submittedName>
        <fullName evidence="10">Glycosyl hydrolase family 2</fullName>
    </submittedName>
</protein>
<evidence type="ECO:0000259" key="9">
    <source>
        <dbReference type="Pfam" id="PF16355"/>
    </source>
</evidence>
<feature type="domain" description="Malectin" evidence="8">
    <location>
        <begin position="731"/>
        <end position="897"/>
    </location>
</feature>
<name>A0A2T5C416_9BACT</name>
<feature type="domain" description="Glycosyl hydrolases family 2 sugar binding" evidence="7">
    <location>
        <begin position="92"/>
        <end position="162"/>
    </location>
</feature>
<comment type="caution">
    <text evidence="10">The sequence shown here is derived from an EMBL/GenBank/DDBJ whole genome shotgun (WGS) entry which is preliminary data.</text>
</comment>
<dbReference type="GO" id="GO:0004553">
    <property type="term" value="F:hydrolase activity, hydrolyzing O-glycosyl compounds"/>
    <property type="evidence" value="ECO:0007669"/>
    <property type="project" value="InterPro"/>
</dbReference>
<keyword evidence="3" id="KW-0326">Glycosidase</keyword>
<dbReference type="InterPro" id="IPR021720">
    <property type="entry name" value="Malectin_dom"/>
</dbReference>
<reference evidence="10 11" key="1">
    <citation type="submission" date="2018-04" db="EMBL/GenBank/DDBJ databases">
        <title>Genomic Encyclopedia of Archaeal and Bacterial Type Strains, Phase II (KMG-II): from individual species to whole genera.</title>
        <authorList>
            <person name="Goeker M."/>
        </authorList>
    </citation>
    <scope>NUCLEOTIDE SEQUENCE [LARGE SCALE GENOMIC DNA]</scope>
    <source>
        <strain evidence="10 11">DSM 28823</strain>
    </source>
</reference>
<keyword evidence="4" id="KW-0732">Signal</keyword>
<feature type="domain" description="DUF4982" evidence="9">
    <location>
        <begin position="636"/>
        <end position="697"/>
    </location>
</feature>
<evidence type="ECO:0000259" key="8">
    <source>
        <dbReference type="Pfam" id="PF11721"/>
    </source>
</evidence>
<dbReference type="Pfam" id="PF02837">
    <property type="entry name" value="Glyco_hydro_2_N"/>
    <property type="match status" value="1"/>
</dbReference>
<evidence type="ECO:0000313" key="10">
    <source>
        <dbReference type="EMBL" id="PTN09554.1"/>
    </source>
</evidence>
<keyword evidence="2 10" id="KW-0378">Hydrolase</keyword>
<dbReference type="PANTHER" id="PTHR42732">
    <property type="entry name" value="BETA-GALACTOSIDASE"/>
    <property type="match status" value="1"/>
</dbReference>
<dbReference type="Pfam" id="PF00703">
    <property type="entry name" value="Glyco_hydro_2"/>
    <property type="match status" value="1"/>
</dbReference>
<dbReference type="RefSeq" id="WP_107821456.1">
    <property type="nucleotide sequence ID" value="NZ_OY782574.1"/>
</dbReference>
<sequence>MTSISKTIKWKVIGLCSILLGAVSATQAQPLDQQSLVRGQILLNKDWQTRLLDEENSADFSNPDYKPDGWKEVDIPHNWDDYGGYRRMVHGNLHGSAFYRKAFSVEKIEKNKQYFLWFEGVGSYATVWINGDSIGYHAGGRTSFTMDVTSAIKEGDNLLAVRADQPAEIRDLPWVCGGCSSEWGFSEGSQPLGVFRPVHLIVTNNVRVEPFGVHIWNDKNISAEKASLNLTTEVRNYDNKVKKLKLVNRLLSAEGAVVAEIQTEVAVQPETTDTVAQQMPDIKSPTLWSLENPYLYSVETSVYEGKKLLDQLHTPYGIRWINWDIHHDGASNRFYLNGKPVLINGTAEYEHLMGRSHAFTDQQVKARAEQIIDAGYNAFRDAHQPHNLRYQEYWDENGLLWWPQMAAHIWFDNPAFRDNFKQLLTDWMRERRNSPSIILWGLENESTLPEDFAKECSDLIRKLDPTASSQRLITTCNGGSGTDWNVIQNWSGTYGGKPFEYDQELSKQLLNGEYGAWRSIDLHTEGEFEQDGAWSEDRFCLLMESKIRLAEKAGDRVCGQFHWLLNSHENPGRTQGGEGLRELDRVGPVNYKGIISAWGEPLDAYYLYRANYVSSEKQPMVYIVSHTWPDRWLMPGKKDGIRVFSNCEEVELFNGVQETSLGRQKNPGRGEHFVWNDVDIENNVLYAVGYENGQEVAHDVIVLHHLPRANGIEKLAGDVQPLSQHKIENYLYRVNCGGADYTDQNGNLWMADVHWDGGESWGSRSWTDDYPGLPAFYGSQRQTYDLIEGTLDWPLIQTFRYGQDKLSYHFPLTDGDYQLELYFVEPWYGTGGSLACEDWRVFDVAVNGETVLKDLDIWKEAGHDYLLKKTIPVTVRGGKLDLSFPDVKSGQAVISAIAISTADKNVKAAPVSGKLLQLDENTTGWAAKSWLNTGDQVDAAGSAQFSGLASVLYGAEWLQPKAISDSKPLQFKAAQDADIYIALKDSTQIPRGFTKANKLAIQLDKYTKEIRVRNSETGEFWDEERTFHGLDYSLYLKRVKAGELVELPAFDGQNTLALVAVVPVSTLDAARDLRPSVTYQAAEAENVGNGQAEEKWNKAARRVEGTGDAIVWTFQVGLASKYGLEIRYSNPSDRAIHAELSIESLDGRPMSSVDLEFDPSGDRWRSLRTDTGSIINAGTYKLSIKLKEDGPMWFNFLKVQ</sequence>
<dbReference type="SUPFAM" id="SSF49785">
    <property type="entry name" value="Galactose-binding domain-like"/>
    <property type="match status" value="2"/>
</dbReference>
<dbReference type="InterPro" id="IPR032311">
    <property type="entry name" value="DUF4982"/>
</dbReference>
<dbReference type="InterPro" id="IPR006104">
    <property type="entry name" value="Glyco_hydro_2_N"/>
</dbReference>
<feature type="chain" id="PRO_5015501639" evidence="4">
    <location>
        <begin position="29"/>
        <end position="1200"/>
    </location>
</feature>
<evidence type="ECO:0000256" key="4">
    <source>
        <dbReference type="SAM" id="SignalP"/>
    </source>
</evidence>
<dbReference type="Pfam" id="PF16355">
    <property type="entry name" value="DUF4982"/>
    <property type="match status" value="1"/>
</dbReference>
<evidence type="ECO:0000256" key="1">
    <source>
        <dbReference type="ARBA" id="ARBA00007401"/>
    </source>
</evidence>